<gene>
    <name evidence="1" type="ORF">FAGAP_11073</name>
</gene>
<proteinExistence type="predicted"/>
<dbReference type="Proteomes" id="UP000737391">
    <property type="component" value="Unassembled WGS sequence"/>
</dbReference>
<evidence type="ECO:0000313" key="1">
    <source>
        <dbReference type="EMBL" id="KAF4490154.1"/>
    </source>
</evidence>
<evidence type="ECO:0000313" key="2">
    <source>
        <dbReference type="Proteomes" id="UP000737391"/>
    </source>
</evidence>
<accession>A0A9P5E3L3</accession>
<protein>
    <submittedName>
        <fullName evidence="1">Uncharacterized protein</fullName>
    </submittedName>
</protein>
<dbReference type="EMBL" id="LUFC02001006">
    <property type="protein sequence ID" value="KAF4490154.1"/>
    <property type="molecule type" value="Genomic_DNA"/>
</dbReference>
<name>A0A9P5E3L3_9HYPO</name>
<sequence>MRSSEERSTMMCTDTTIDGSDFELVLPTPVMNMEDVLTLSAEHEHTTVCPEDKATQDEELSFLTDTEWSQIKDLSSPISTGCSDGTFYSADSSWSTRCELAIVGDEKPKAFMRNRADLARTGSFSELQEMVENMGQVPSFWVAFHLTFTSFFQFERTLGQIECPKGYSCVFYPLLEEVTDEWFVTFVVGVVKRADVEDVGLSVEQTLNMVAPFVHDSEQCSFEFAELIPWSDYCEWVGKRKVAFDSSIYAGVMGDDMAVVESRCYREVQAQMGKC</sequence>
<reference evidence="1" key="1">
    <citation type="submission" date="2020-01" db="EMBL/GenBank/DDBJ databases">
        <title>Identification and distribution of gene clusters putatively required for synthesis of sphingolipid metabolism inhibitors in phylogenetically diverse species of the filamentous fungus Fusarium.</title>
        <authorList>
            <person name="Kim H.-S."/>
            <person name="Busman M."/>
            <person name="Brown D.W."/>
            <person name="Divon H."/>
            <person name="Uhlig S."/>
            <person name="Proctor R.H."/>
        </authorList>
    </citation>
    <scope>NUCLEOTIDE SEQUENCE</scope>
    <source>
        <strain evidence="1">NRRL 31653</strain>
    </source>
</reference>
<comment type="caution">
    <text evidence="1">The sequence shown here is derived from an EMBL/GenBank/DDBJ whole genome shotgun (WGS) entry which is preliminary data.</text>
</comment>
<organism evidence="1 2">
    <name type="scientific">Fusarium agapanthi</name>
    <dbReference type="NCBI Taxonomy" id="1803897"/>
    <lineage>
        <taxon>Eukaryota</taxon>
        <taxon>Fungi</taxon>
        <taxon>Dikarya</taxon>
        <taxon>Ascomycota</taxon>
        <taxon>Pezizomycotina</taxon>
        <taxon>Sordariomycetes</taxon>
        <taxon>Hypocreomycetidae</taxon>
        <taxon>Hypocreales</taxon>
        <taxon>Nectriaceae</taxon>
        <taxon>Fusarium</taxon>
        <taxon>Fusarium fujikuroi species complex</taxon>
    </lineage>
</organism>
<dbReference type="AlphaFoldDB" id="A0A9P5E3L3"/>
<keyword evidence="2" id="KW-1185">Reference proteome</keyword>